<dbReference type="EMBL" id="JANPWB010000008">
    <property type="protein sequence ID" value="KAJ1162112.1"/>
    <property type="molecule type" value="Genomic_DNA"/>
</dbReference>
<dbReference type="SUPFAM" id="SSF48592">
    <property type="entry name" value="GroEL equatorial domain-like"/>
    <property type="match status" value="1"/>
</dbReference>
<dbReference type="InterPro" id="IPR027409">
    <property type="entry name" value="GroEL-like_apical_dom_sf"/>
</dbReference>
<dbReference type="Gene3D" id="3.50.7.10">
    <property type="entry name" value="GroEL"/>
    <property type="match status" value="1"/>
</dbReference>
<feature type="compositionally biased region" description="Basic and acidic residues" evidence="1">
    <location>
        <begin position="494"/>
        <end position="509"/>
    </location>
</feature>
<dbReference type="PANTHER" id="PTHR14667">
    <property type="entry name" value="BARDET-BIEDL SYNDROME 10 PROTEIN"/>
    <property type="match status" value="1"/>
</dbReference>
<comment type="caution">
    <text evidence="2">The sequence shown here is derived from an EMBL/GenBank/DDBJ whole genome shotgun (WGS) entry which is preliminary data.</text>
</comment>
<feature type="compositionally biased region" description="Polar residues" evidence="1">
    <location>
        <begin position="516"/>
        <end position="540"/>
    </location>
</feature>
<keyword evidence="3" id="KW-1185">Reference proteome</keyword>
<dbReference type="GO" id="GO:0005524">
    <property type="term" value="F:ATP binding"/>
    <property type="evidence" value="ECO:0007669"/>
    <property type="project" value="InterPro"/>
</dbReference>
<protein>
    <recommendedName>
        <fullName evidence="4">Bardet-Biedl syndrome 10 protein</fullName>
    </recommendedName>
</protein>
<feature type="region of interest" description="Disordered" evidence="1">
    <location>
        <begin position="490"/>
        <end position="545"/>
    </location>
</feature>
<proteinExistence type="predicted"/>
<name>A0AAV7SDP4_PLEWA</name>
<sequence>MPCDAVLLDLGTILQIAESLESVVCRCFGPDGGQVLFIKATGELLITRDGKTILESLLLDHPVARMIVGCALKHCSATGDGTKSFIVLLCEALRGLKSLIHKNEGELVCGPKIKGTKHRNHSHMLKKICHSLLRFQIDVLEKIIGRQLGKHFLSVFHPPNQKAEVYKDALTSTLGAYFSGKIGKINQKFITEMATDFFIKCVARGYDMEDVVGVVDEFFFELHTPAYGLPVAKSRVLPGLVLHRDFAVFCQVEGDLRGLIVTEPVHSGLATTGFDIAVNSEAQFLRFQVEATKRTEGFMKHLQNNGINLILSSVKQSETALYCCRLYGISLVDCLSAEEISLLCRVTGISPEYKPSWERSQGTFTETLIATFCRPIILGSHRYVHLGVVSTGAFEPHCVVLCGPVKGLTEQHISAFHGACKMVRQLLKELDAICNQDSDEEKETSGQCFRHEDVFSNCGMQLERNDKQKDRQYIAYSTGRVVDHVENETNLQNRSREKATLHVESESKEILPNALHTVSTNNSASKPHTEFQAEQSMQGENSEEENNTLHITQQLSAKGACRESTQHQANCLQSEACSSGCYRYRESFIPAGSVMPVGGTFEILLHYYLNQYAAQSKHSELAQVTTLVANTLLGIPRNLHKIPKGNTQFLQAYTAAINAVRSSKPVLVNQKGLESVSCKYQLLASVFHCITSLVTIDSVIGIKKEPQNIDDSESEI</sequence>
<dbReference type="InterPro" id="IPR002423">
    <property type="entry name" value="Cpn60/GroEL/TCP-1"/>
</dbReference>
<accession>A0AAV7SDP4</accession>
<reference evidence="2" key="1">
    <citation type="journal article" date="2022" name="bioRxiv">
        <title>Sequencing and chromosome-scale assembly of the giantPleurodeles waltlgenome.</title>
        <authorList>
            <person name="Brown T."/>
            <person name="Elewa A."/>
            <person name="Iarovenko S."/>
            <person name="Subramanian E."/>
            <person name="Araus A.J."/>
            <person name="Petzold A."/>
            <person name="Susuki M."/>
            <person name="Suzuki K.-i.T."/>
            <person name="Hayashi T."/>
            <person name="Toyoda A."/>
            <person name="Oliveira C."/>
            <person name="Osipova E."/>
            <person name="Leigh N.D."/>
            <person name="Simon A."/>
            <person name="Yun M.H."/>
        </authorList>
    </citation>
    <scope>NUCLEOTIDE SEQUENCE</scope>
    <source>
        <strain evidence="2">20211129_DDA</strain>
        <tissue evidence="2">Liver</tissue>
    </source>
</reference>
<gene>
    <name evidence="2" type="ORF">NDU88_002590</name>
</gene>
<dbReference type="AlphaFoldDB" id="A0AAV7SDP4"/>
<dbReference type="SUPFAM" id="SSF52029">
    <property type="entry name" value="GroEL apical domain-like"/>
    <property type="match status" value="1"/>
</dbReference>
<dbReference type="PANTHER" id="PTHR14667:SF2">
    <property type="entry name" value="BARDET-BIEDL SYNDROME 10 PROTEIN"/>
    <property type="match status" value="1"/>
</dbReference>
<organism evidence="2 3">
    <name type="scientific">Pleurodeles waltl</name>
    <name type="common">Iberian ribbed newt</name>
    <dbReference type="NCBI Taxonomy" id="8319"/>
    <lineage>
        <taxon>Eukaryota</taxon>
        <taxon>Metazoa</taxon>
        <taxon>Chordata</taxon>
        <taxon>Craniata</taxon>
        <taxon>Vertebrata</taxon>
        <taxon>Euteleostomi</taxon>
        <taxon>Amphibia</taxon>
        <taxon>Batrachia</taxon>
        <taxon>Caudata</taxon>
        <taxon>Salamandroidea</taxon>
        <taxon>Salamandridae</taxon>
        <taxon>Pleurodelinae</taxon>
        <taxon>Pleurodeles</taxon>
    </lineage>
</organism>
<dbReference type="Pfam" id="PF00118">
    <property type="entry name" value="Cpn60_TCP1"/>
    <property type="match status" value="1"/>
</dbReference>
<evidence type="ECO:0000313" key="2">
    <source>
        <dbReference type="EMBL" id="KAJ1162112.1"/>
    </source>
</evidence>
<evidence type="ECO:0000256" key="1">
    <source>
        <dbReference type="SAM" id="MobiDB-lite"/>
    </source>
</evidence>
<evidence type="ECO:0000313" key="3">
    <source>
        <dbReference type="Proteomes" id="UP001066276"/>
    </source>
</evidence>
<evidence type="ECO:0008006" key="4">
    <source>
        <dbReference type="Google" id="ProtNLM"/>
    </source>
</evidence>
<dbReference type="Proteomes" id="UP001066276">
    <property type="component" value="Chromosome 4_2"/>
</dbReference>
<dbReference type="InterPro" id="IPR027413">
    <property type="entry name" value="GROEL-like_equatorial_sf"/>
</dbReference>
<dbReference type="InterPro" id="IPR042619">
    <property type="entry name" value="BBS10"/>
</dbReference>
<dbReference type="GO" id="GO:0051131">
    <property type="term" value="P:chaperone-mediated protein complex assembly"/>
    <property type="evidence" value="ECO:0007669"/>
    <property type="project" value="InterPro"/>
</dbReference>
<dbReference type="Gene3D" id="1.10.560.10">
    <property type="entry name" value="GroEL-like equatorial domain"/>
    <property type="match status" value="1"/>
</dbReference>